<reference evidence="4" key="1">
    <citation type="submission" date="2023-07" db="EMBL/GenBank/DDBJ databases">
        <title>Sequencing the genomes of 1000 actinobacteria strains.</title>
        <authorList>
            <person name="Klenk H.-P."/>
        </authorList>
    </citation>
    <scope>NUCLEOTIDE SEQUENCE</scope>
    <source>
        <strain evidence="4">DSM 44707</strain>
    </source>
</reference>
<evidence type="ECO:0000313" key="4">
    <source>
        <dbReference type="EMBL" id="MDR7280175.1"/>
    </source>
</evidence>
<feature type="transmembrane region" description="Helical" evidence="2">
    <location>
        <begin position="39"/>
        <end position="60"/>
    </location>
</feature>
<keyword evidence="5" id="KW-1185">Reference proteome</keyword>
<dbReference type="RefSeq" id="WP_310374395.1">
    <property type="nucleotide sequence ID" value="NZ_JAVDYB010000001.1"/>
</dbReference>
<name>A0AAE3YV15_9ACTN</name>
<accession>A0AAE3YV15</accession>
<comment type="similarity">
    <text evidence="1">Belongs to the LytR/CpsA/Psr (LCP) family.</text>
</comment>
<comment type="caution">
    <text evidence="4">The sequence shown here is derived from an EMBL/GenBank/DDBJ whole genome shotgun (WGS) entry which is preliminary data.</text>
</comment>
<dbReference type="Proteomes" id="UP001183643">
    <property type="component" value="Unassembled WGS sequence"/>
</dbReference>
<dbReference type="PANTHER" id="PTHR33392:SF6">
    <property type="entry name" value="POLYISOPRENYL-TEICHOIC ACID--PEPTIDOGLYCAN TEICHOIC ACID TRANSFERASE TAGU"/>
    <property type="match status" value="1"/>
</dbReference>
<dbReference type="InterPro" id="IPR050922">
    <property type="entry name" value="LytR/CpsA/Psr_CW_biosynth"/>
</dbReference>
<keyword evidence="2" id="KW-1133">Transmembrane helix</keyword>
<organism evidence="4 5">
    <name type="scientific">Catenuloplanes atrovinosus</name>
    <dbReference type="NCBI Taxonomy" id="137266"/>
    <lineage>
        <taxon>Bacteria</taxon>
        <taxon>Bacillati</taxon>
        <taxon>Actinomycetota</taxon>
        <taxon>Actinomycetes</taxon>
        <taxon>Micromonosporales</taxon>
        <taxon>Micromonosporaceae</taxon>
        <taxon>Catenuloplanes</taxon>
    </lineage>
</organism>
<dbReference type="PANTHER" id="PTHR33392">
    <property type="entry name" value="POLYISOPRENYL-TEICHOIC ACID--PEPTIDOGLYCAN TEICHOIC ACID TRANSFERASE TAGU"/>
    <property type="match status" value="1"/>
</dbReference>
<keyword evidence="2" id="KW-0472">Membrane</keyword>
<dbReference type="AlphaFoldDB" id="A0AAE3YV15"/>
<evidence type="ECO:0000259" key="3">
    <source>
        <dbReference type="Pfam" id="PF03816"/>
    </source>
</evidence>
<proteinExistence type="inferred from homology"/>
<dbReference type="Gene3D" id="3.40.630.190">
    <property type="entry name" value="LCP protein"/>
    <property type="match status" value="1"/>
</dbReference>
<evidence type="ECO:0000313" key="5">
    <source>
        <dbReference type="Proteomes" id="UP001183643"/>
    </source>
</evidence>
<protein>
    <submittedName>
        <fullName evidence="4">LCP family protein required for cell wall assembly</fullName>
    </submittedName>
</protein>
<dbReference type="InterPro" id="IPR004474">
    <property type="entry name" value="LytR_CpsA_psr"/>
</dbReference>
<evidence type="ECO:0000256" key="1">
    <source>
        <dbReference type="ARBA" id="ARBA00006068"/>
    </source>
</evidence>
<keyword evidence="2" id="KW-0812">Transmembrane</keyword>
<evidence type="ECO:0000256" key="2">
    <source>
        <dbReference type="SAM" id="Phobius"/>
    </source>
</evidence>
<dbReference type="Pfam" id="PF03816">
    <property type="entry name" value="LytR_cpsA_psr"/>
    <property type="match status" value="1"/>
</dbReference>
<gene>
    <name evidence="4" type="ORF">J2S41_006953</name>
</gene>
<feature type="domain" description="Cell envelope-related transcriptional attenuator" evidence="3">
    <location>
        <begin position="103"/>
        <end position="246"/>
    </location>
</feature>
<dbReference type="NCBIfam" id="TIGR00350">
    <property type="entry name" value="lytR_cpsA_psr"/>
    <property type="match status" value="1"/>
</dbReference>
<sequence length="330" mass="34525">MIENELRETFTRHEHLAPDTGPLRRAIDETTGRRRRRRLISRSLGAALAVTAVLAVPAFIDRESGRAAPVEIAASVSPAPIVAADRPLNVLLIGADGDGADARADTVLIAHVPAGRDTVYLVSLPRDGVVPIPGRGEDLLNRSFPLGGPELTEATVHELTGIAFDGTVTVRYSAVEAITDAVGGVELCLDQEVVSRHTGHRYAAGCSELDGASAIDLLRQRYGLDQGEYDRDRNGQRYLRAVAAKAAGASLLDLVRAAGDGLSLDQGGLDLVTAVAAMDLEGKPVVGITTARSGGASGAADDEVPGTLFGALRTGAMSAWADAHPDYVTR</sequence>
<dbReference type="EMBL" id="JAVDYB010000001">
    <property type="protein sequence ID" value="MDR7280175.1"/>
    <property type="molecule type" value="Genomic_DNA"/>
</dbReference>